<accession>A0A366D8Z1</accession>
<dbReference type="RefSeq" id="WP_113872826.1">
    <property type="nucleotide sequence ID" value="NZ_QNRF01000001.1"/>
</dbReference>
<name>A0A366D8Z1_9GAMM</name>
<sequence length="89" mass="9859">MNKSVFDSLVASSQSDSAVQQLHISDPHEHLAAVAAAHDMLSFLRSSTHELSFQREERSASFYRGLSLCIEVVQNQLGQGLVKSEEKQD</sequence>
<organism evidence="1 2">
    <name type="scientific">Marinomonas aquiplantarum</name>
    <dbReference type="NCBI Taxonomy" id="491951"/>
    <lineage>
        <taxon>Bacteria</taxon>
        <taxon>Pseudomonadati</taxon>
        <taxon>Pseudomonadota</taxon>
        <taxon>Gammaproteobacteria</taxon>
        <taxon>Oceanospirillales</taxon>
        <taxon>Oceanospirillaceae</taxon>
        <taxon>Marinomonas</taxon>
    </lineage>
</organism>
<keyword evidence="2" id="KW-1185">Reference proteome</keyword>
<dbReference type="EMBL" id="QNRF01000001">
    <property type="protein sequence ID" value="RBO85924.1"/>
    <property type="molecule type" value="Genomic_DNA"/>
</dbReference>
<evidence type="ECO:0000313" key="2">
    <source>
        <dbReference type="Proteomes" id="UP000252086"/>
    </source>
</evidence>
<gene>
    <name evidence="1" type="ORF">DFP76_101199</name>
</gene>
<evidence type="ECO:0000313" key="1">
    <source>
        <dbReference type="EMBL" id="RBO85924.1"/>
    </source>
</evidence>
<comment type="caution">
    <text evidence="1">The sequence shown here is derived from an EMBL/GenBank/DDBJ whole genome shotgun (WGS) entry which is preliminary data.</text>
</comment>
<dbReference type="AlphaFoldDB" id="A0A366D8Z1"/>
<dbReference type="Proteomes" id="UP000252086">
    <property type="component" value="Unassembled WGS sequence"/>
</dbReference>
<reference evidence="1 2" key="1">
    <citation type="submission" date="2018-06" db="EMBL/GenBank/DDBJ databases">
        <title>Genomic Encyclopedia of Type Strains, Phase III (KMG-III): the genomes of soil and plant-associated and newly described type strains.</title>
        <authorList>
            <person name="Whitman W."/>
        </authorList>
    </citation>
    <scope>NUCLEOTIDE SEQUENCE [LARGE SCALE GENOMIC DNA]</scope>
    <source>
        <strain evidence="1 2">CECT 7732</strain>
    </source>
</reference>
<protein>
    <submittedName>
        <fullName evidence="1">Uncharacterized protein</fullName>
    </submittedName>
</protein>
<proteinExistence type="predicted"/>